<gene>
    <name evidence="1" type="ORF">F0254_15605</name>
</gene>
<dbReference type="Pfam" id="PF13692">
    <property type="entry name" value="Glyco_trans_1_4"/>
    <property type="match status" value="1"/>
</dbReference>
<dbReference type="CDD" id="cd03801">
    <property type="entry name" value="GT4_PimA-like"/>
    <property type="match status" value="1"/>
</dbReference>
<reference evidence="1 2" key="1">
    <citation type="submission" date="2019-09" db="EMBL/GenBank/DDBJ databases">
        <title>Draft genome sequencing and comparative genomics of hatchery-associated Vibrios.</title>
        <authorList>
            <person name="Kehlet-Delgado H."/>
            <person name="Mueller R.S."/>
        </authorList>
    </citation>
    <scope>NUCLEOTIDE SEQUENCE [LARGE SCALE GENOMIC DNA]</scope>
    <source>
        <strain evidence="1 2">081416A</strain>
    </source>
</reference>
<dbReference type="RefSeq" id="WP_171345983.1">
    <property type="nucleotide sequence ID" value="NZ_CP118930.1"/>
</dbReference>
<dbReference type="Gene3D" id="3.40.50.2000">
    <property type="entry name" value="Glycogen Phosphorylase B"/>
    <property type="match status" value="2"/>
</dbReference>
<dbReference type="SUPFAM" id="SSF53756">
    <property type="entry name" value="UDP-Glycosyltransferase/glycogen phosphorylase"/>
    <property type="match status" value="1"/>
</dbReference>
<keyword evidence="1" id="KW-0808">Transferase</keyword>
<evidence type="ECO:0000313" key="2">
    <source>
        <dbReference type="Proteomes" id="UP000532247"/>
    </source>
</evidence>
<protein>
    <submittedName>
        <fullName evidence="1">Glycosyltransferase</fullName>
    </submittedName>
</protein>
<proteinExistence type="predicted"/>
<name>A0A7Y4EZW8_VIBAL</name>
<dbReference type="EMBL" id="VTYF01000008">
    <property type="protein sequence ID" value="NOI10285.1"/>
    <property type="molecule type" value="Genomic_DNA"/>
</dbReference>
<comment type="caution">
    <text evidence="1">The sequence shown here is derived from an EMBL/GenBank/DDBJ whole genome shotgun (WGS) entry which is preliminary data.</text>
</comment>
<organism evidence="1 2">
    <name type="scientific">Vibrio alginolyticus</name>
    <dbReference type="NCBI Taxonomy" id="663"/>
    <lineage>
        <taxon>Bacteria</taxon>
        <taxon>Pseudomonadati</taxon>
        <taxon>Pseudomonadota</taxon>
        <taxon>Gammaproteobacteria</taxon>
        <taxon>Vibrionales</taxon>
        <taxon>Vibrionaceae</taxon>
        <taxon>Vibrio</taxon>
    </lineage>
</organism>
<evidence type="ECO:0000313" key="1">
    <source>
        <dbReference type="EMBL" id="NOI10285.1"/>
    </source>
</evidence>
<accession>A0A7Y4EZW8</accession>
<dbReference type="Proteomes" id="UP000532247">
    <property type="component" value="Unassembled WGS sequence"/>
</dbReference>
<sequence>MLRRKILVITPRYPYPVIGGDRLRIYEICKELSKLYDLTLVSLCENKQEMSSPKPDDNVFENIHRIYLPKWKSYLNTLLAVPSQIPLQVAYYQSSELKTLLDSLIDEHDLILPHLIRVAEYVKNVNKPKVLEMTDAISMNYSRVSEVKNNSGFKGIIYRLEKNKLNRYERDIAKYFDCNVFVSQFDKEFLYSDNSDLLEKALVCSNGVDLSKLPYDFSPNGNKLIFIGNMHSAQNFDAAYWFAKEVLPIIRCHGDYEFHVIGKIKTDSYKKLAAIEGVVVTGAVDSVAEHAKGAIAGICSVRLAAGVQNKILEYMALGIPTVTSSTGLEGLFAIEGESILVANTPDEYVGHILELKHNSKLAETLSKNAYVYVKEQHSWSGKLQPIVDKIQHLL</sequence>
<dbReference type="GO" id="GO:0016740">
    <property type="term" value="F:transferase activity"/>
    <property type="evidence" value="ECO:0007669"/>
    <property type="project" value="UniProtKB-KW"/>
</dbReference>
<dbReference type="AlphaFoldDB" id="A0A7Y4EZW8"/>